<feature type="region of interest" description="Disordered" evidence="4">
    <location>
        <begin position="673"/>
        <end position="703"/>
    </location>
</feature>
<dbReference type="Pfam" id="PF03469">
    <property type="entry name" value="XH"/>
    <property type="match status" value="1"/>
</dbReference>
<feature type="domain" description="Factor of DNA methylation 1-5/IDN2" evidence="6">
    <location>
        <begin position="542"/>
        <end position="676"/>
    </location>
</feature>
<evidence type="ECO:0000313" key="9">
    <source>
        <dbReference type="Proteomes" id="UP000244005"/>
    </source>
</evidence>
<dbReference type="InterPro" id="IPR038588">
    <property type="entry name" value="XS_domain_sf"/>
</dbReference>
<evidence type="ECO:0000256" key="4">
    <source>
        <dbReference type="SAM" id="MobiDB-lite"/>
    </source>
</evidence>
<dbReference type="Proteomes" id="UP000244005">
    <property type="component" value="Unassembled WGS sequence"/>
</dbReference>
<reference evidence="8" key="2">
    <citation type="submission" date="2017-12" db="EMBL/GenBank/DDBJ databases">
        <title>WGS assembly of Marchantia polymorpha.</title>
        <authorList>
            <person name="Bowman J.L."/>
            <person name="Kohchi T."/>
            <person name="Yamato K.T."/>
            <person name="Jenkins J."/>
            <person name="Shu S."/>
            <person name="Ishizaki K."/>
            <person name="Yamaoka S."/>
            <person name="Nishihama R."/>
            <person name="Nakamura Y."/>
            <person name="Berger F."/>
            <person name="Adam C."/>
            <person name="Aki S.S."/>
            <person name="Althoff F."/>
            <person name="Araki T."/>
            <person name="Arteaga-Vazquez M.A."/>
            <person name="Balasubrmanian S."/>
            <person name="Bauer D."/>
            <person name="Boehm C.R."/>
            <person name="Briginshaw L."/>
            <person name="Caballero-Perez J."/>
            <person name="Catarino B."/>
            <person name="Chen F."/>
            <person name="Chiyoda S."/>
            <person name="Chovatia M."/>
            <person name="Davies K.M."/>
            <person name="Delmans M."/>
            <person name="Demura T."/>
            <person name="Dierschke T."/>
            <person name="Dolan L."/>
            <person name="Dorantes-Acosta A.E."/>
            <person name="Eklund D.M."/>
            <person name="Florent S.N."/>
            <person name="Flores-Sandoval E."/>
            <person name="Fujiyama A."/>
            <person name="Fukuzawa H."/>
            <person name="Galik B."/>
            <person name="Grimanelli D."/>
            <person name="Grimwood J."/>
            <person name="Grossniklaus U."/>
            <person name="Hamada T."/>
            <person name="Haseloff J."/>
            <person name="Hetherington A.J."/>
            <person name="Higo A."/>
            <person name="Hirakawa Y."/>
            <person name="Hundley H.N."/>
            <person name="Ikeda Y."/>
            <person name="Inoue K."/>
            <person name="Inoue S."/>
            <person name="Ishida S."/>
            <person name="Jia Q."/>
            <person name="Kakita M."/>
            <person name="Kanazawa T."/>
            <person name="Kawai Y."/>
            <person name="Kawashima T."/>
            <person name="Kennedy M."/>
            <person name="Kinose K."/>
            <person name="Kinoshita T."/>
            <person name="Kohara Y."/>
            <person name="Koide E."/>
            <person name="Komatsu K."/>
            <person name="Kopischke S."/>
            <person name="Kubo M."/>
            <person name="Kyozuka J."/>
            <person name="Lagercrantz U."/>
            <person name="Lin S.S."/>
            <person name="Lindquist E."/>
            <person name="Lipzen A.M."/>
            <person name="Lu C."/>
            <person name="Luna E.D."/>
            <person name="Martienssen R.A."/>
            <person name="Minamino N."/>
            <person name="Mizutani M."/>
            <person name="Mizutani M."/>
            <person name="Mochizuki N."/>
            <person name="Monte I."/>
            <person name="Mosher R."/>
            <person name="Nagasaki H."/>
            <person name="Nakagami H."/>
            <person name="Naramoto S."/>
            <person name="Nishitani K."/>
            <person name="Ohtani M."/>
            <person name="Okamoto T."/>
            <person name="Okumura M."/>
            <person name="Phillips J."/>
            <person name="Pollak B."/>
            <person name="Reinders A."/>
            <person name="Roevekamp M."/>
            <person name="Sano R."/>
            <person name="Sawa S."/>
            <person name="Schmid M.W."/>
            <person name="Shirakawa M."/>
            <person name="Solano R."/>
            <person name="Spunde A."/>
            <person name="Suetsugu N."/>
            <person name="Sugano S."/>
            <person name="Sugiyama A."/>
            <person name="Sun R."/>
            <person name="Suzuki Y."/>
            <person name="Takenaka M."/>
            <person name="Takezawa D."/>
            <person name="Tomogane H."/>
            <person name="Tsuzuki M."/>
            <person name="Ueda T."/>
            <person name="Umeda M."/>
            <person name="Ward J.M."/>
            <person name="Watanabe Y."/>
            <person name="Yazaki K."/>
            <person name="Yokoyama R."/>
            <person name="Yoshitake Y."/>
            <person name="Yotsui I."/>
            <person name="Zachgo S."/>
            <person name="Schmutz J."/>
        </authorList>
    </citation>
    <scope>NUCLEOTIDE SEQUENCE [LARGE SCALE GENOMIC DNA]</scope>
    <source>
        <strain evidence="8">Tak-1</strain>
    </source>
</reference>
<reference evidence="9" key="1">
    <citation type="journal article" date="2017" name="Cell">
        <title>Insights into land plant evolution garnered from the Marchantia polymorpha genome.</title>
        <authorList>
            <person name="Bowman J.L."/>
            <person name="Kohchi T."/>
            <person name="Yamato K.T."/>
            <person name="Jenkins J."/>
            <person name="Shu S."/>
            <person name="Ishizaki K."/>
            <person name="Yamaoka S."/>
            <person name="Nishihama R."/>
            <person name="Nakamura Y."/>
            <person name="Berger F."/>
            <person name="Adam C."/>
            <person name="Aki S.S."/>
            <person name="Althoff F."/>
            <person name="Araki T."/>
            <person name="Arteaga-Vazquez M.A."/>
            <person name="Balasubrmanian S."/>
            <person name="Barry K."/>
            <person name="Bauer D."/>
            <person name="Boehm C.R."/>
            <person name="Briginshaw L."/>
            <person name="Caballero-Perez J."/>
            <person name="Catarino B."/>
            <person name="Chen F."/>
            <person name="Chiyoda S."/>
            <person name="Chovatia M."/>
            <person name="Davies K.M."/>
            <person name="Delmans M."/>
            <person name="Demura T."/>
            <person name="Dierschke T."/>
            <person name="Dolan L."/>
            <person name="Dorantes-Acosta A.E."/>
            <person name="Eklund D.M."/>
            <person name="Florent S.N."/>
            <person name="Flores-Sandoval E."/>
            <person name="Fujiyama A."/>
            <person name="Fukuzawa H."/>
            <person name="Galik B."/>
            <person name="Grimanelli D."/>
            <person name="Grimwood J."/>
            <person name="Grossniklaus U."/>
            <person name="Hamada T."/>
            <person name="Haseloff J."/>
            <person name="Hetherington A.J."/>
            <person name="Higo A."/>
            <person name="Hirakawa Y."/>
            <person name="Hundley H.N."/>
            <person name="Ikeda Y."/>
            <person name="Inoue K."/>
            <person name="Inoue S.I."/>
            <person name="Ishida S."/>
            <person name="Jia Q."/>
            <person name="Kakita M."/>
            <person name="Kanazawa T."/>
            <person name="Kawai Y."/>
            <person name="Kawashima T."/>
            <person name="Kennedy M."/>
            <person name="Kinose K."/>
            <person name="Kinoshita T."/>
            <person name="Kohara Y."/>
            <person name="Koide E."/>
            <person name="Komatsu K."/>
            <person name="Kopischke S."/>
            <person name="Kubo M."/>
            <person name="Kyozuka J."/>
            <person name="Lagercrantz U."/>
            <person name="Lin S.S."/>
            <person name="Lindquist E."/>
            <person name="Lipzen A.M."/>
            <person name="Lu C.W."/>
            <person name="De Luna E."/>
            <person name="Martienssen R.A."/>
            <person name="Minamino N."/>
            <person name="Mizutani M."/>
            <person name="Mizutani M."/>
            <person name="Mochizuki N."/>
            <person name="Monte I."/>
            <person name="Mosher R."/>
            <person name="Nagasaki H."/>
            <person name="Nakagami H."/>
            <person name="Naramoto S."/>
            <person name="Nishitani K."/>
            <person name="Ohtani M."/>
            <person name="Okamoto T."/>
            <person name="Okumura M."/>
            <person name="Phillips J."/>
            <person name="Pollak B."/>
            <person name="Reinders A."/>
            <person name="Rovekamp M."/>
            <person name="Sano R."/>
            <person name="Sawa S."/>
            <person name="Schmid M.W."/>
            <person name="Shirakawa M."/>
            <person name="Solano R."/>
            <person name="Spunde A."/>
            <person name="Suetsugu N."/>
            <person name="Sugano S."/>
            <person name="Sugiyama A."/>
            <person name="Sun R."/>
            <person name="Suzuki Y."/>
            <person name="Takenaka M."/>
            <person name="Takezawa D."/>
            <person name="Tomogane H."/>
            <person name="Tsuzuki M."/>
            <person name="Ueda T."/>
            <person name="Umeda M."/>
            <person name="Ward J.M."/>
            <person name="Watanabe Y."/>
            <person name="Yazaki K."/>
            <person name="Yokoyama R."/>
            <person name="Yoshitake Y."/>
            <person name="Yotsui I."/>
            <person name="Zachgo S."/>
            <person name="Schmutz J."/>
        </authorList>
    </citation>
    <scope>NUCLEOTIDE SEQUENCE [LARGE SCALE GENOMIC DNA]</scope>
    <source>
        <strain evidence="9">Tak-1</strain>
    </source>
</reference>
<feature type="coiled-coil region" evidence="3">
    <location>
        <begin position="436"/>
        <end position="525"/>
    </location>
</feature>
<gene>
    <name evidence="8" type="ORF">MARPO_0053s0048</name>
</gene>
<dbReference type="OrthoDB" id="1892195at2759"/>
<sequence length="703" mass="81806">MDNMSDYTNVTYDLDEREAFRENILSSLRSGRLLVKNKAGGSVATFRCPFCTKRKTQCFLYKDILQHAEAMARSSTKGTTEQTEHVALVSYLKTDLAQMSSPPPFRAPQMQLTTKAPEREELIAQDLLLCPWSMVIHNLQTTVSVEGIIVGPSVRDVKCSFETFGPKKVHVIWGPKGHAGIGVITFSRDFNGWRNAQAFERWFRDRQHGRNDWQKIRDCNLPKDAEPYGWLARKEDYYGRNEVKDDHLVAKFLQSRGPLDLKDIGMIGDDLKNMHEQRYQHLAEELLEKTSDFHHLLEEVELTKRSAESMIARLEEKHKQELDQVLSKANFSTQEHITQMRALNTMMQSSMEKLKCRCQDLREREKLPQSEGERIQLEQAKLENQRKLDVVNQQAEIQKKHQAFQMALIRKHEMENEHLAEWIQFKKMSLAKKHLMELENQRLDEMRESKKFLQLAHSIEDPEYLSDKGVMNLEEKIDLIEKQKAELIEELEELKVDNDAHNETIMALARRERLANDEVQEARQAAELAIGEIGTPSTLYIRKMGEIDEGPWREACQQRYENHKDGWETVFRKKYSRWEETVRNPSFAPFKYASVGGNSERQIQFDYSDKKLLKLQETLGDEVVRTVVRALEEIEEFNSCGRYPVPRIWNAKEGRIATLKEVIRHLHCLLKQTKRKKRSRSNANAHSAQAAPSLLPMQTNDPF</sequence>
<dbReference type="Pfam" id="PF03470">
    <property type="entry name" value="zf-XS"/>
    <property type="match status" value="1"/>
</dbReference>
<keyword evidence="2" id="KW-0943">RNA-mediated gene silencing</keyword>
<name>A0A2R6WW81_MARPO</name>
<dbReference type="InterPro" id="IPR005380">
    <property type="entry name" value="XS_domain"/>
</dbReference>
<feature type="domain" description="Zinc finger-XS" evidence="7">
    <location>
        <begin position="48"/>
        <end position="89"/>
    </location>
</feature>
<evidence type="ECO:0000259" key="5">
    <source>
        <dbReference type="Pfam" id="PF03468"/>
    </source>
</evidence>
<dbReference type="Gramene" id="Mp6g07340.1">
    <property type="protein sequence ID" value="Mp6g07340.1.cds"/>
    <property type="gene ID" value="Mp6g07340"/>
</dbReference>
<keyword evidence="1 3" id="KW-0175">Coiled coil</keyword>
<evidence type="ECO:0008006" key="10">
    <source>
        <dbReference type="Google" id="ProtNLM"/>
    </source>
</evidence>
<dbReference type="InterPro" id="IPR005379">
    <property type="entry name" value="FDM1-5/IDN2_XH"/>
</dbReference>
<dbReference type="OMA" id="IKKPSWH"/>
<dbReference type="PANTHER" id="PTHR21596">
    <property type="entry name" value="RIBONUCLEASE P SUBUNIT P38"/>
    <property type="match status" value="1"/>
</dbReference>
<proteinExistence type="predicted"/>
<dbReference type="EMBL" id="KZ772725">
    <property type="protein sequence ID" value="PTQ38109.1"/>
    <property type="molecule type" value="Genomic_DNA"/>
</dbReference>
<dbReference type="Gene3D" id="3.30.70.2890">
    <property type="entry name" value="XS domain"/>
    <property type="match status" value="1"/>
</dbReference>
<evidence type="ECO:0000256" key="3">
    <source>
        <dbReference type="SAM" id="Coils"/>
    </source>
</evidence>
<dbReference type="PANTHER" id="PTHR21596:SF3">
    <property type="entry name" value="FACTOR OF DNA METHYLATION 1-RELATED"/>
    <property type="match status" value="1"/>
</dbReference>
<dbReference type="InterPro" id="IPR045177">
    <property type="entry name" value="FDM1-5/IDN2"/>
</dbReference>
<dbReference type="AlphaFoldDB" id="A0A2R6WW81"/>
<organism evidence="8 9">
    <name type="scientific">Marchantia polymorpha</name>
    <name type="common">Common liverwort</name>
    <name type="synonym">Marchantia aquatica</name>
    <dbReference type="NCBI Taxonomy" id="3197"/>
    <lineage>
        <taxon>Eukaryota</taxon>
        <taxon>Viridiplantae</taxon>
        <taxon>Streptophyta</taxon>
        <taxon>Embryophyta</taxon>
        <taxon>Marchantiophyta</taxon>
        <taxon>Marchantiopsida</taxon>
        <taxon>Marchantiidae</taxon>
        <taxon>Marchantiales</taxon>
        <taxon>Marchantiaceae</taxon>
        <taxon>Marchantia</taxon>
    </lineage>
</organism>
<evidence type="ECO:0000256" key="2">
    <source>
        <dbReference type="ARBA" id="ARBA00023158"/>
    </source>
</evidence>
<dbReference type="GO" id="GO:0080188">
    <property type="term" value="P:gene silencing by siRNA-directed DNA methylation"/>
    <property type="evidence" value="ECO:0007669"/>
    <property type="project" value="InterPro"/>
</dbReference>
<evidence type="ECO:0000259" key="7">
    <source>
        <dbReference type="Pfam" id="PF03470"/>
    </source>
</evidence>
<protein>
    <recommendedName>
        <fullName evidence="10">XS domain-containing protein</fullName>
    </recommendedName>
</protein>
<feature type="domain" description="XS" evidence="5">
    <location>
        <begin position="126"/>
        <end position="238"/>
    </location>
</feature>
<dbReference type="Pfam" id="PF03468">
    <property type="entry name" value="XS"/>
    <property type="match status" value="1"/>
</dbReference>
<feature type="coiled-coil region" evidence="3">
    <location>
        <begin position="297"/>
        <end position="364"/>
    </location>
</feature>
<dbReference type="InterPro" id="IPR005381">
    <property type="entry name" value="Znf-XS_domain"/>
</dbReference>
<dbReference type="EMBL" id="KZ772725">
    <property type="protein sequence ID" value="PTQ38108.1"/>
    <property type="molecule type" value="Genomic_DNA"/>
</dbReference>
<dbReference type="Gramene" id="Mp6g07340.2">
    <property type="protein sequence ID" value="Mp6g07340.2.cds"/>
    <property type="gene ID" value="Mp6g07340"/>
</dbReference>
<keyword evidence="9" id="KW-1185">Reference proteome</keyword>
<evidence type="ECO:0000259" key="6">
    <source>
        <dbReference type="Pfam" id="PF03469"/>
    </source>
</evidence>
<evidence type="ECO:0000313" key="8">
    <source>
        <dbReference type="EMBL" id="PTQ38108.1"/>
    </source>
</evidence>
<evidence type="ECO:0000256" key="1">
    <source>
        <dbReference type="ARBA" id="ARBA00023054"/>
    </source>
</evidence>
<accession>A0A2R6WW81</accession>